<dbReference type="Gene3D" id="3.40.50.180">
    <property type="entry name" value="Methylesterase CheB, C-terminal domain"/>
    <property type="match status" value="1"/>
</dbReference>
<dbReference type="InterPro" id="IPR001610">
    <property type="entry name" value="PAC"/>
</dbReference>
<gene>
    <name evidence="13" type="ORF">D0C36_04280</name>
</gene>
<dbReference type="Pfam" id="PF08447">
    <property type="entry name" value="PAS_3"/>
    <property type="match status" value="1"/>
</dbReference>
<dbReference type="Proteomes" id="UP000264217">
    <property type="component" value="Unassembled WGS sequence"/>
</dbReference>
<dbReference type="SUPFAM" id="SSF53335">
    <property type="entry name" value="S-adenosyl-L-methionine-dependent methyltransferases"/>
    <property type="match status" value="1"/>
</dbReference>
<keyword evidence="5" id="KW-0418">Kinase</keyword>
<dbReference type="Gene3D" id="3.30.565.10">
    <property type="entry name" value="Histidine kinase-like ATPase, C-terminal domain"/>
    <property type="match status" value="1"/>
</dbReference>
<dbReference type="Pfam" id="PF02518">
    <property type="entry name" value="HATPase_c"/>
    <property type="match status" value="1"/>
</dbReference>
<dbReference type="SMART" id="SM00086">
    <property type="entry name" value="PAC"/>
    <property type="match status" value="3"/>
</dbReference>
<dbReference type="SMART" id="SM00387">
    <property type="entry name" value="HATPase_c"/>
    <property type="match status" value="1"/>
</dbReference>
<dbReference type="GO" id="GO:0008984">
    <property type="term" value="F:protein-glutamate methylesterase activity"/>
    <property type="evidence" value="ECO:0007669"/>
    <property type="project" value="InterPro"/>
</dbReference>
<dbReference type="PROSITE" id="PS50123">
    <property type="entry name" value="CHER"/>
    <property type="match status" value="1"/>
</dbReference>
<dbReference type="InterPro" id="IPR036097">
    <property type="entry name" value="HisK_dim/P_sf"/>
</dbReference>
<dbReference type="EMBL" id="QWDC01000001">
    <property type="protein sequence ID" value="RFZ94761.1"/>
    <property type="molecule type" value="Genomic_DNA"/>
</dbReference>
<evidence type="ECO:0000259" key="11">
    <source>
        <dbReference type="PROSITE" id="PS50122"/>
    </source>
</evidence>
<dbReference type="InterPro" id="IPR022641">
    <property type="entry name" value="CheR_N"/>
</dbReference>
<dbReference type="CDD" id="cd00075">
    <property type="entry name" value="HATPase"/>
    <property type="match status" value="1"/>
</dbReference>
<feature type="domain" description="PAS" evidence="9">
    <location>
        <begin position="1122"/>
        <end position="1164"/>
    </location>
</feature>
<accession>A0A372NY13</accession>
<dbReference type="Gene3D" id="1.10.287.130">
    <property type="match status" value="1"/>
</dbReference>
<dbReference type="PROSITE" id="PS50113">
    <property type="entry name" value="PAC"/>
    <property type="match status" value="2"/>
</dbReference>
<dbReference type="PANTHER" id="PTHR24422:SF27">
    <property type="entry name" value="PROTEIN-GLUTAMATE O-METHYLTRANSFERASE"/>
    <property type="match status" value="1"/>
</dbReference>
<dbReference type="SMART" id="SM00388">
    <property type="entry name" value="HisKA"/>
    <property type="match status" value="1"/>
</dbReference>
<name>A0A372NY13_9SPHI</name>
<evidence type="ECO:0000256" key="2">
    <source>
        <dbReference type="ARBA" id="ARBA00012438"/>
    </source>
</evidence>
<dbReference type="Pfam" id="PF13426">
    <property type="entry name" value="PAS_9"/>
    <property type="match status" value="1"/>
</dbReference>
<evidence type="ECO:0000256" key="1">
    <source>
        <dbReference type="ARBA" id="ARBA00000085"/>
    </source>
</evidence>
<dbReference type="PROSITE" id="PS50109">
    <property type="entry name" value="HIS_KIN"/>
    <property type="match status" value="1"/>
</dbReference>
<feature type="active site" evidence="6">
    <location>
        <position position="25"/>
    </location>
</feature>
<comment type="catalytic activity">
    <reaction evidence="1">
        <text>ATP + protein L-histidine = ADP + protein N-phospho-L-histidine.</text>
        <dbReference type="EC" id="2.7.13.3"/>
    </reaction>
</comment>
<feature type="coiled-coil region" evidence="7">
    <location>
        <begin position="649"/>
        <end position="718"/>
    </location>
</feature>
<keyword evidence="3" id="KW-0597">Phosphoprotein</keyword>
<dbReference type="SMART" id="SM00091">
    <property type="entry name" value="PAS"/>
    <property type="match status" value="3"/>
</dbReference>
<feature type="domain" description="CheB-type methylesterase" evidence="11">
    <location>
        <begin position="10"/>
        <end position="202"/>
    </location>
</feature>
<dbReference type="GO" id="GO:0000155">
    <property type="term" value="F:phosphorelay sensor kinase activity"/>
    <property type="evidence" value="ECO:0007669"/>
    <property type="project" value="InterPro"/>
</dbReference>
<dbReference type="InterPro" id="IPR013656">
    <property type="entry name" value="PAS_4"/>
</dbReference>
<dbReference type="GO" id="GO:0005737">
    <property type="term" value="C:cytoplasm"/>
    <property type="evidence" value="ECO:0007669"/>
    <property type="project" value="InterPro"/>
</dbReference>
<evidence type="ECO:0000313" key="13">
    <source>
        <dbReference type="EMBL" id="RFZ94761.1"/>
    </source>
</evidence>
<dbReference type="SUPFAM" id="SSF55874">
    <property type="entry name" value="ATPase domain of HSP90 chaperone/DNA topoisomerase II/histidine kinase"/>
    <property type="match status" value="1"/>
</dbReference>
<keyword evidence="14" id="KW-1185">Reference proteome</keyword>
<evidence type="ECO:0000256" key="3">
    <source>
        <dbReference type="ARBA" id="ARBA00022553"/>
    </source>
</evidence>
<dbReference type="Pfam" id="PF13596">
    <property type="entry name" value="PAS_10"/>
    <property type="match status" value="1"/>
</dbReference>
<feature type="domain" description="CheR-type methyltransferase" evidence="12">
    <location>
        <begin position="217"/>
        <end position="482"/>
    </location>
</feature>
<evidence type="ECO:0000259" key="8">
    <source>
        <dbReference type="PROSITE" id="PS50109"/>
    </source>
</evidence>
<evidence type="ECO:0000259" key="9">
    <source>
        <dbReference type="PROSITE" id="PS50112"/>
    </source>
</evidence>
<evidence type="ECO:0000259" key="12">
    <source>
        <dbReference type="PROSITE" id="PS50123"/>
    </source>
</evidence>
<sequence length="1616" mass="184625">MVKDSRTQFPEERTLEHYIIAIGASAGGLEAIHEFFDHMPANSGFTFVVIQHLSPDYKSLLVELVSKHTHMKVYEAENNMTLQRDCVYIIPNKKLMTIKGHKLRLADKVADKAPNTAIDHFLFTLAKDKRDKAIAIILSGTGTDGTKGIEAIKECGGMVIVQEPSTAKFDGMPNSAITSGNADFILPPDAMHAEVHNYVNQNHKPPLEATHPDDGLMNEIFNLVHNGSGQDFNLYKTPTILRRIDRRMVAVDAKSLKEYVDLLNDKPAEVKLLAKDFLINVTKFFRDKPAFDILAKDIIPKLVETKNDGEVLKVWVCACSTGEEAYSIAILINEEMQKTGKKIELKIFATDVDDSSIEIASRNSYPLTIAKEVPANLLKKYFVKEGKNYSLIPTVRRQIVFAKHNVIKSPPFIKNDLVTCRNMLIYMNNLLQQKVLSTFHYSLNKDGYLFLGSSENASSLKDGLTEISGKWKIFQKTGTINYGLHHTYTSVTPHLRYADSRKLSFQNNESSRSIDEEFRDLVLEEFGTVGIFIDKTYMVKETIGNFNQFLSLPDKKLDLNILNMLSKDISVVLNTAIRKAWKENKKTHLNRVRFKRGKDEILLQITVKPPDTRSPNGYTLLMFTEAKAEHQPKDGIELPPAGEHQTEYLMEMEAELSETRVNLQMAIEEMETTNEELQSSNEELLSANEELQSGNEELQSLNEELHTLNTEHQLKIRELIELNDDLDNYFRSTDIGQIFIDANLRIRKFNPAAIKMVNLIEADIGRPINHISSNIKYDNLINDIHTVLARGQVIEKEIELNNGKNNLMRIMPYVRKDNNADGVVISFVDISVITQLNNIINGVFNASSAAILAFKEVRNSNGKITDFNCISYNSAALDLLKKDAEAMERHPSLKDFPDLANLVSFDQYVKIAGGAKALETELKTAEDLWFQAVVAKMNDGFVMSLTNITERRRAEQRLKQNYNELIHAREGLRNLNNDLEQRVLDRTRELSESEERFKLVSKATNDTIWDWNLATNTMWRSENFTTMFGYEMSDDIANVNYWFEKIHPDDRERVQKGIYEAINTNQKQWSAEYRFLKADGHYATILDRCNILEDEFKTPYRLVGSIIDITRLIETEKRLDESESKFRKVFESNMIGMVFSNMDGRIIETNDAFLNMLGYTQQEVELNPLNWKEITPEEYHEVSFWAVAQLQEYGVVAPFEKQYRKRNGERLWVLMGSAVLMQDDTPINAVSYIIDITKQKQAESRRKELLHLVKKQQDEFYSIFTNAPALITIKRGPELIYEFVNKAFEKFDGQKSYLGRKSLDVHPEMKDSELFKVERHVLKTGKTIVKNAFKVDRFDHKTGEKKDCWFDFIYTPVFAEDGSVDGIAFFGFDVTDLIKGRQAAEELMQKKDEFMSIASHELKTPITSIKGSLQILKRMVDKTAAKDPTLSTFIEKANKQTGKLTTLVEDLLDVTKIQEGKMVLNYAEFDAAAMVKECLEEVQTQNATHKIEFKADCEMRVHADKVRLEQVVTNFLTNAIKYSPKADRVIITCDIEGKNFKVSVKDFGIGIPDDKKDFLFDRFYRVQESSSHFSGLGLGLYISAEIIKRHKGKIGVESVNNEGSTFWFTIPIKEKV</sequence>
<dbReference type="NCBIfam" id="TIGR00229">
    <property type="entry name" value="sensory_box"/>
    <property type="match status" value="2"/>
</dbReference>
<dbReference type="PROSITE" id="PS50122">
    <property type="entry name" value="CHEB"/>
    <property type="match status" value="1"/>
</dbReference>
<feature type="domain" description="PAC" evidence="10">
    <location>
        <begin position="1069"/>
        <end position="1121"/>
    </location>
</feature>
<feature type="active site" evidence="6">
    <location>
        <position position="144"/>
    </location>
</feature>
<proteinExistence type="predicted"/>
<evidence type="ECO:0000256" key="6">
    <source>
        <dbReference type="PROSITE-ProRule" id="PRU00050"/>
    </source>
</evidence>
<dbReference type="InterPro" id="IPR035965">
    <property type="entry name" value="PAS-like_dom_sf"/>
</dbReference>
<dbReference type="Pfam" id="PF01739">
    <property type="entry name" value="CheR"/>
    <property type="match status" value="1"/>
</dbReference>
<dbReference type="FunFam" id="3.30.565.10:FF:000006">
    <property type="entry name" value="Sensor histidine kinase WalK"/>
    <property type="match status" value="1"/>
</dbReference>
<evidence type="ECO:0000313" key="14">
    <source>
        <dbReference type="Proteomes" id="UP000264217"/>
    </source>
</evidence>
<reference evidence="13 14" key="1">
    <citation type="submission" date="2018-08" db="EMBL/GenBank/DDBJ databases">
        <title>Mucilaginibacter sp. MYSH2.</title>
        <authorList>
            <person name="Seo T."/>
        </authorList>
    </citation>
    <scope>NUCLEOTIDE SEQUENCE [LARGE SCALE GENOMIC DNA]</scope>
    <source>
        <strain evidence="13 14">MYSH2</strain>
    </source>
</reference>
<dbReference type="InterPro" id="IPR003594">
    <property type="entry name" value="HATPase_dom"/>
</dbReference>
<dbReference type="InterPro" id="IPR003661">
    <property type="entry name" value="HisK_dim/P_dom"/>
</dbReference>
<dbReference type="GO" id="GO:0000156">
    <property type="term" value="F:phosphorelay response regulator activity"/>
    <property type="evidence" value="ECO:0007669"/>
    <property type="project" value="InterPro"/>
</dbReference>
<dbReference type="InterPro" id="IPR000014">
    <property type="entry name" value="PAS"/>
</dbReference>
<feature type="domain" description="PAC" evidence="10">
    <location>
        <begin position="1197"/>
        <end position="1248"/>
    </location>
</feature>
<feature type="active site" evidence="6">
    <location>
        <position position="52"/>
    </location>
</feature>
<keyword evidence="6" id="KW-0378">Hydrolase</keyword>
<dbReference type="InterPro" id="IPR029063">
    <property type="entry name" value="SAM-dependent_MTases_sf"/>
</dbReference>
<dbReference type="Pfam" id="PF03705">
    <property type="entry name" value="CheR_N"/>
    <property type="match status" value="1"/>
</dbReference>
<dbReference type="SUPFAM" id="SSF47384">
    <property type="entry name" value="Homodimeric domain of signal transducing histidine kinase"/>
    <property type="match status" value="1"/>
</dbReference>
<evidence type="ECO:0000256" key="7">
    <source>
        <dbReference type="SAM" id="Coils"/>
    </source>
</evidence>
<dbReference type="Gene3D" id="3.40.50.150">
    <property type="entry name" value="Vaccinia Virus protein VP39"/>
    <property type="match status" value="1"/>
</dbReference>
<dbReference type="CDD" id="cd16434">
    <property type="entry name" value="CheB-CheR_fusion"/>
    <property type="match status" value="1"/>
</dbReference>
<evidence type="ECO:0000259" key="10">
    <source>
        <dbReference type="PROSITE" id="PS50113"/>
    </source>
</evidence>
<feature type="domain" description="Histidine kinase" evidence="8">
    <location>
        <begin position="1397"/>
        <end position="1614"/>
    </location>
</feature>
<dbReference type="InterPro" id="IPR013655">
    <property type="entry name" value="PAS_fold_3"/>
</dbReference>
<dbReference type="SUPFAM" id="SSF55785">
    <property type="entry name" value="PYP-like sensor domain (PAS domain)"/>
    <property type="match status" value="4"/>
</dbReference>
<keyword evidence="6" id="KW-0145">Chemotaxis</keyword>
<dbReference type="PRINTS" id="PR00996">
    <property type="entry name" value="CHERMTFRASE"/>
</dbReference>
<keyword evidence="7" id="KW-0175">Coiled coil</keyword>
<organism evidence="13 14">
    <name type="scientific">Mucilaginibacter conchicola</name>
    <dbReference type="NCBI Taxonomy" id="2303333"/>
    <lineage>
        <taxon>Bacteria</taxon>
        <taxon>Pseudomonadati</taxon>
        <taxon>Bacteroidota</taxon>
        <taxon>Sphingobacteriia</taxon>
        <taxon>Sphingobacteriales</taxon>
        <taxon>Sphingobacteriaceae</taxon>
        <taxon>Mucilaginibacter</taxon>
    </lineage>
</organism>
<evidence type="ECO:0000256" key="5">
    <source>
        <dbReference type="ARBA" id="ARBA00022777"/>
    </source>
</evidence>
<dbReference type="InterPro" id="IPR035909">
    <property type="entry name" value="CheB_C"/>
</dbReference>
<comment type="caution">
    <text evidence="13">The sequence shown here is derived from an EMBL/GenBank/DDBJ whole genome shotgun (WGS) entry which is preliminary data.</text>
</comment>
<dbReference type="GO" id="GO:0006935">
    <property type="term" value="P:chemotaxis"/>
    <property type="evidence" value="ECO:0007669"/>
    <property type="project" value="UniProtKB-UniRule"/>
</dbReference>
<dbReference type="PANTHER" id="PTHR24422">
    <property type="entry name" value="CHEMOTAXIS PROTEIN METHYLTRANSFERASE"/>
    <property type="match status" value="1"/>
</dbReference>
<dbReference type="InterPro" id="IPR005467">
    <property type="entry name" value="His_kinase_dom"/>
</dbReference>
<protein>
    <recommendedName>
        <fullName evidence="2">histidine kinase</fullName>
        <ecNumber evidence="2">2.7.13.3</ecNumber>
    </recommendedName>
</protein>
<dbReference type="InterPro" id="IPR036890">
    <property type="entry name" value="HATPase_C_sf"/>
</dbReference>
<dbReference type="SMART" id="SM00138">
    <property type="entry name" value="MeTrc"/>
    <property type="match status" value="1"/>
</dbReference>
<dbReference type="PROSITE" id="PS50112">
    <property type="entry name" value="PAS"/>
    <property type="match status" value="2"/>
</dbReference>
<dbReference type="SUPFAM" id="SSF52738">
    <property type="entry name" value="Methylesterase CheB, C-terminal domain"/>
    <property type="match status" value="1"/>
</dbReference>
<dbReference type="Gene3D" id="3.30.450.20">
    <property type="entry name" value="PAS domain"/>
    <property type="match status" value="5"/>
</dbReference>
<evidence type="ECO:0000256" key="4">
    <source>
        <dbReference type="ARBA" id="ARBA00022679"/>
    </source>
</evidence>
<dbReference type="InterPro" id="IPR000700">
    <property type="entry name" value="PAS-assoc_C"/>
</dbReference>
<dbReference type="Pfam" id="PF08448">
    <property type="entry name" value="PAS_4"/>
    <property type="match status" value="1"/>
</dbReference>
<dbReference type="Pfam" id="PF00512">
    <property type="entry name" value="HisKA"/>
    <property type="match status" value="1"/>
</dbReference>
<feature type="coiled-coil region" evidence="7">
    <location>
        <begin position="955"/>
        <end position="996"/>
    </location>
</feature>
<dbReference type="InterPro" id="IPR050903">
    <property type="entry name" value="Bact_Chemotaxis_MeTrfase"/>
</dbReference>
<dbReference type="InterPro" id="IPR022642">
    <property type="entry name" value="CheR_C"/>
</dbReference>
<dbReference type="OrthoDB" id="9813151at2"/>
<feature type="domain" description="PAS" evidence="9">
    <location>
        <begin position="993"/>
        <end position="1065"/>
    </location>
</feature>
<dbReference type="GO" id="GO:0008757">
    <property type="term" value="F:S-adenosylmethionine-dependent methyltransferase activity"/>
    <property type="evidence" value="ECO:0007669"/>
    <property type="project" value="InterPro"/>
</dbReference>
<keyword evidence="4" id="KW-0808">Transferase</keyword>
<dbReference type="InterPro" id="IPR000780">
    <property type="entry name" value="CheR_MeTrfase"/>
</dbReference>
<dbReference type="EC" id="2.7.13.3" evidence="2"/>
<dbReference type="CDD" id="cd00130">
    <property type="entry name" value="PAS"/>
    <property type="match status" value="2"/>
</dbReference>
<dbReference type="CDD" id="cd00082">
    <property type="entry name" value="HisKA"/>
    <property type="match status" value="1"/>
</dbReference>
<dbReference type="Pfam" id="PF01339">
    <property type="entry name" value="CheB_methylest"/>
    <property type="match status" value="1"/>
</dbReference>
<dbReference type="SUPFAM" id="SSF47757">
    <property type="entry name" value="Chemotaxis receptor methyltransferase CheR, N-terminal domain"/>
    <property type="match status" value="1"/>
</dbReference>
<dbReference type="InterPro" id="IPR000673">
    <property type="entry name" value="Sig_transdc_resp-reg_Me-estase"/>
</dbReference>